<evidence type="ECO:0000259" key="2">
    <source>
        <dbReference type="Pfam" id="PF07727"/>
    </source>
</evidence>
<sequence length="302" mass="34164">MMATWSESEESSEEENEKEVANMCFMAIDDLDEGSKKDKWFLDSGCSRHMTGDESKFAFLTKRNGGYVTFGDNSKGMIIGQGNSGLETSMGKLQIEDRRQQEKVVEDPKKEESPLALPPPQQVQGESSQDLPKDWKFIINHPQDQIIEFSKCMHSEFEMSMMGELNFFLGLQIKQLKEGTFINQAKYIRDLLKKFNMEEAKTMKTPMSSSIKLDMDKKGKPVNSTMYRGMIGTMDIGLWYPKGDNFELIGYSNANFAGCKVKRKSTSDTCHFLGHSLVSWHSKKQNSVALSTAEAEYIAADL</sequence>
<evidence type="ECO:0000313" key="4">
    <source>
        <dbReference type="EMBL" id="RVW44268.1"/>
    </source>
</evidence>
<organism evidence="4 5">
    <name type="scientific">Vitis vinifera</name>
    <name type="common">Grape</name>
    <dbReference type="NCBI Taxonomy" id="29760"/>
    <lineage>
        <taxon>Eukaryota</taxon>
        <taxon>Viridiplantae</taxon>
        <taxon>Streptophyta</taxon>
        <taxon>Embryophyta</taxon>
        <taxon>Tracheophyta</taxon>
        <taxon>Spermatophyta</taxon>
        <taxon>Magnoliopsida</taxon>
        <taxon>eudicotyledons</taxon>
        <taxon>Gunneridae</taxon>
        <taxon>Pentapetalae</taxon>
        <taxon>rosids</taxon>
        <taxon>Vitales</taxon>
        <taxon>Vitaceae</taxon>
        <taxon>Viteae</taxon>
        <taxon>Vitis</taxon>
    </lineage>
</organism>
<dbReference type="Proteomes" id="UP000288805">
    <property type="component" value="Unassembled WGS sequence"/>
</dbReference>
<evidence type="ECO:0000256" key="1">
    <source>
        <dbReference type="SAM" id="MobiDB-lite"/>
    </source>
</evidence>
<comment type="caution">
    <text evidence="4">The sequence shown here is derived from an EMBL/GenBank/DDBJ whole genome shotgun (WGS) entry which is preliminary data.</text>
</comment>
<dbReference type="InterPro" id="IPR054722">
    <property type="entry name" value="PolX-like_BBD"/>
</dbReference>
<feature type="region of interest" description="Disordered" evidence="1">
    <location>
        <begin position="96"/>
        <end position="130"/>
    </location>
</feature>
<accession>A0A438E9A8</accession>
<feature type="domain" description="Reverse transcriptase Ty1/copia-type" evidence="2">
    <location>
        <begin position="138"/>
        <end position="208"/>
    </location>
</feature>
<gene>
    <name evidence="4" type="ORF">CK203_099604</name>
</gene>
<dbReference type="InterPro" id="IPR013103">
    <property type="entry name" value="RVT_2"/>
</dbReference>
<dbReference type="PANTHER" id="PTHR11439:SF483">
    <property type="entry name" value="PEPTIDE SYNTHASE GLIP-LIKE, PUTATIVE (AFU_ORTHOLOGUE AFUA_3G12920)-RELATED"/>
    <property type="match status" value="1"/>
</dbReference>
<evidence type="ECO:0000313" key="5">
    <source>
        <dbReference type="Proteomes" id="UP000288805"/>
    </source>
</evidence>
<dbReference type="CDD" id="cd09272">
    <property type="entry name" value="RNase_HI_RT_Ty1"/>
    <property type="match status" value="1"/>
</dbReference>
<dbReference type="EMBL" id="QGNW01001358">
    <property type="protein sequence ID" value="RVW44268.1"/>
    <property type="molecule type" value="Genomic_DNA"/>
</dbReference>
<proteinExistence type="predicted"/>
<feature type="compositionally biased region" description="Basic and acidic residues" evidence="1">
    <location>
        <begin position="96"/>
        <end position="113"/>
    </location>
</feature>
<dbReference type="PANTHER" id="PTHR11439">
    <property type="entry name" value="GAG-POL-RELATED RETROTRANSPOSON"/>
    <property type="match status" value="1"/>
</dbReference>
<feature type="domain" description="Retrovirus-related Pol polyprotein from transposon TNT 1-94-like beta-barrel" evidence="3">
    <location>
        <begin position="40"/>
        <end position="92"/>
    </location>
</feature>
<protein>
    <submittedName>
        <fullName evidence="4">Uncharacterized protein</fullName>
    </submittedName>
</protein>
<evidence type="ECO:0000259" key="3">
    <source>
        <dbReference type="Pfam" id="PF22936"/>
    </source>
</evidence>
<name>A0A438E9A8_VITVI</name>
<dbReference type="AlphaFoldDB" id="A0A438E9A8"/>
<reference evidence="4 5" key="1">
    <citation type="journal article" date="2018" name="PLoS Genet.">
        <title>Population sequencing reveals clonal diversity and ancestral inbreeding in the grapevine cultivar Chardonnay.</title>
        <authorList>
            <person name="Roach M.J."/>
            <person name="Johnson D.L."/>
            <person name="Bohlmann J."/>
            <person name="van Vuuren H.J."/>
            <person name="Jones S.J."/>
            <person name="Pretorius I.S."/>
            <person name="Schmidt S.A."/>
            <person name="Borneman A.R."/>
        </authorList>
    </citation>
    <scope>NUCLEOTIDE SEQUENCE [LARGE SCALE GENOMIC DNA]</scope>
    <source>
        <strain evidence="5">cv. Chardonnay</strain>
        <tissue evidence="4">Leaf</tissue>
    </source>
</reference>
<dbReference type="Pfam" id="PF22936">
    <property type="entry name" value="Pol_BBD"/>
    <property type="match status" value="1"/>
</dbReference>
<dbReference type="Pfam" id="PF07727">
    <property type="entry name" value="RVT_2"/>
    <property type="match status" value="1"/>
</dbReference>